<dbReference type="EMBL" id="MU268062">
    <property type="protein sequence ID" value="KAH7906150.1"/>
    <property type="molecule type" value="Genomic_DNA"/>
</dbReference>
<sequence>MTTDRDSRTVLFKFDTETRGTVSVSWVPGSKAQMGTPRWFTASRSTITQGKRTEEGHRPFCQLEPPRYKMRTLCVMSGGFLIDLVKWFIGVYSRSHNHGRPNPHYAGEAEFQAHMNAEVRVQMSWLTTLLDACAGKERTENTRIGNRPKLRRWSPRPNLMTALGPPRYSKDDGGDDDRVGNSDKIISITDQRAWSSAHTPGPQSFR</sequence>
<accession>A0ACB7ZYL2</accession>
<evidence type="ECO:0000313" key="2">
    <source>
        <dbReference type="Proteomes" id="UP000790377"/>
    </source>
</evidence>
<gene>
    <name evidence="1" type="ORF">BJ138DRAFT_1223769</name>
</gene>
<organism evidence="1 2">
    <name type="scientific">Hygrophoropsis aurantiaca</name>
    <dbReference type="NCBI Taxonomy" id="72124"/>
    <lineage>
        <taxon>Eukaryota</taxon>
        <taxon>Fungi</taxon>
        <taxon>Dikarya</taxon>
        <taxon>Basidiomycota</taxon>
        <taxon>Agaricomycotina</taxon>
        <taxon>Agaricomycetes</taxon>
        <taxon>Agaricomycetidae</taxon>
        <taxon>Boletales</taxon>
        <taxon>Coniophorineae</taxon>
        <taxon>Hygrophoropsidaceae</taxon>
        <taxon>Hygrophoropsis</taxon>
    </lineage>
</organism>
<evidence type="ECO:0000313" key="1">
    <source>
        <dbReference type="EMBL" id="KAH7906150.1"/>
    </source>
</evidence>
<proteinExistence type="predicted"/>
<dbReference type="Proteomes" id="UP000790377">
    <property type="component" value="Unassembled WGS sequence"/>
</dbReference>
<comment type="caution">
    <text evidence="1">The sequence shown here is derived from an EMBL/GenBank/DDBJ whole genome shotgun (WGS) entry which is preliminary data.</text>
</comment>
<keyword evidence="2" id="KW-1185">Reference proteome</keyword>
<name>A0ACB7ZYL2_9AGAM</name>
<reference evidence="1" key="1">
    <citation type="journal article" date="2021" name="New Phytol.">
        <title>Evolutionary innovations through gain and loss of genes in the ectomycorrhizal Boletales.</title>
        <authorList>
            <person name="Wu G."/>
            <person name="Miyauchi S."/>
            <person name="Morin E."/>
            <person name="Kuo A."/>
            <person name="Drula E."/>
            <person name="Varga T."/>
            <person name="Kohler A."/>
            <person name="Feng B."/>
            <person name="Cao Y."/>
            <person name="Lipzen A."/>
            <person name="Daum C."/>
            <person name="Hundley H."/>
            <person name="Pangilinan J."/>
            <person name="Johnson J."/>
            <person name="Barry K."/>
            <person name="LaButti K."/>
            <person name="Ng V."/>
            <person name="Ahrendt S."/>
            <person name="Min B."/>
            <person name="Choi I.G."/>
            <person name="Park H."/>
            <person name="Plett J.M."/>
            <person name="Magnuson J."/>
            <person name="Spatafora J.W."/>
            <person name="Nagy L.G."/>
            <person name="Henrissat B."/>
            <person name="Grigoriev I.V."/>
            <person name="Yang Z.L."/>
            <person name="Xu J."/>
            <person name="Martin F.M."/>
        </authorList>
    </citation>
    <scope>NUCLEOTIDE SEQUENCE</scope>
    <source>
        <strain evidence="1">ATCC 28755</strain>
    </source>
</reference>
<protein>
    <submittedName>
        <fullName evidence="1">Uncharacterized protein</fullName>
    </submittedName>
</protein>